<dbReference type="InParanoid" id="F0XK01"/>
<dbReference type="GeneID" id="25978325"/>
<proteinExistence type="predicted"/>
<evidence type="ECO:0000256" key="1">
    <source>
        <dbReference type="SAM" id="MobiDB-lite"/>
    </source>
</evidence>
<evidence type="ECO:0000313" key="3">
    <source>
        <dbReference type="Proteomes" id="UP000007796"/>
    </source>
</evidence>
<organism evidence="3">
    <name type="scientific">Grosmannia clavigera (strain kw1407 / UAMH 11150)</name>
    <name type="common">Blue stain fungus</name>
    <name type="synonym">Graphiocladiella clavigera</name>
    <dbReference type="NCBI Taxonomy" id="655863"/>
    <lineage>
        <taxon>Eukaryota</taxon>
        <taxon>Fungi</taxon>
        <taxon>Dikarya</taxon>
        <taxon>Ascomycota</taxon>
        <taxon>Pezizomycotina</taxon>
        <taxon>Sordariomycetes</taxon>
        <taxon>Sordariomycetidae</taxon>
        <taxon>Ophiostomatales</taxon>
        <taxon>Ophiostomataceae</taxon>
        <taxon>Leptographium</taxon>
    </lineage>
</organism>
<dbReference type="HOGENOM" id="CLU_1360537_0_0_1"/>
<dbReference type="AlphaFoldDB" id="F0XK01"/>
<feature type="region of interest" description="Disordered" evidence="1">
    <location>
        <begin position="182"/>
        <end position="201"/>
    </location>
</feature>
<dbReference type="EMBL" id="GL629787">
    <property type="protein sequence ID" value="EFX01975.1"/>
    <property type="molecule type" value="Genomic_DNA"/>
</dbReference>
<accession>F0XK01</accession>
<reference evidence="2 3" key="1">
    <citation type="journal article" date="2011" name="Proc. Natl. Acad. Sci. U.S.A.">
        <title>Genome and transcriptome analyses of the mountain pine beetle-fungal symbiont Grosmannia clavigera, a lodgepole pine pathogen.</title>
        <authorList>
            <person name="DiGuistini S."/>
            <person name="Wang Y."/>
            <person name="Liao N.Y."/>
            <person name="Taylor G."/>
            <person name="Tanguay P."/>
            <person name="Feau N."/>
            <person name="Henrissat B."/>
            <person name="Chan S.K."/>
            <person name="Hesse-Orce U."/>
            <person name="Alamouti S.M."/>
            <person name="Tsui C.K.M."/>
            <person name="Docking R.T."/>
            <person name="Levasseur A."/>
            <person name="Haridas S."/>
            <person name="Robertson G."/>
            <person name="Birol I."/>
            <person name="Holt R.A."/>
            <person name="Marra M.A."/>
            <person name="Hamelin R.C."/>
            <person name="Hirst M."/>
            <person name="Jones S.J.M."/>
            <person name="Bohlmann J."/>
            <person name="Breuil C."/>
        </authorList>
    </citation>
    <scope>NUCLEOTIDE SEQUENCE [LARGE SCALE GENOMIC DNA]</scope>
    <source>
        <strain evidence="3">kw1407 / UAMH 11150</strain>
    </source>
</reference>
<keyword evidence="3" id="KW-1185">Reference proteome</keyword>
<sequence length="201" mass="21686">MWETSCDDATARREERTVSCHLEWPCKRSGCPGPVAQQQRQIGGKTEDASARLAAEAVAMRLFHGAFWELLGLWHSDPHSVSRSVKEMHLAGGGLGAACSAYGALVHPISSCSEYGYVVVSVECHGTVAPWRRGPCPKTGRRAEWQRANGRATAKVYSAMGRYDALLQAAYVPAQSTALAEAAAGVESDRVGDGKRKDKKK</sequence>
<feature type="compositionally biased region" description="Basic and acidic residues" evidence="1">
    <location>
        <begin position="187"/>
        <end position="201"/>
    </location>
</feature>
<gene>
    <name evidence="2" type="ORF">CMQ_5046</name>
</gene>
<protein>
    <submittedName>
        <fullName evidence="2">Uncharacterized protein</fullName>
    </submittedName>
</protein>
<dbReference type="Proteomes" id="UP000007796">
    <property type="component" value="Unassembled WGS sequence"/>
</dbReference>
<dbReference type="RefSeq" id="XP_014171457.1">
    <property type="nucleotide sequence ID" value="XM_014315982.1"/>
</dbReference>
<name>F0XK01_GROCL</name>
<evidence type="ECO:0000313" key="2">
    <source>
        <dbReference type="EMBL" id="EFX01975.1"/>
    </source>
</evidence>